<keyword evidence="3" id="KW-0805">Transcription regulation</keyword>
<dbReference type="Pfam" id="PF00072">
    <property type="entry name" value="Response_reg"/>
    <property type="match status" value="1"/>
</dbReference>
<dbReference type="SMART" id="SM00862">
    <property type="entry name" value="Trans_reg_C"/>
    <property type="match status" value="1"/>
</dbReference>
<dbReference type="GO" id="GO:0006355">
    <property type="term" value="P:regulation of DNA-templated transcription"/>
    <property type="evidence" value="ECO:0007669"/>
    <property type="project" value="InterPro"/>
</dbReference>
<dbReference type="FunFam" id="1.10.10.10:FF:000018">
    <property type="entry name" value="DNA-binding response regulator ResD"/>
    <property type="match status" value="1"/>
</dbReference>
<dbReference type="SUPFAM" id="SSF46894">
    <property type="entry name" value="C-terminal effector domain of the bipartite response regulators"/>
    <property type="match status" value="1"/>
</dbReference>
<dbReference type="InterPro" id="IPR039420">
    <property type="entry name" value="WalR-like"/>
</dbReference>
<dbReference type="GO" id="GO:0000156">
    <property type="term" value="F:phosphorelay response regulator activity"/>
    <property type="evidence" value="ECO:0007669"/>
    <property type="project" value="TreeGrafter"/>
</dbReference>
<dbReference type="PANTHER" id="PTHR48111">
    <property type="entry name" value="REGULATOR OF RPOS"/>
    <property type="match status" value="1"/>
</dbReference>
<dbReference type="PROSITE" id="PS51755">
    <property type="entry name" value="OMPR_PHOB"/>
    <property type="match status" value="1"/>
</dbReference>
<dbReference type="OrthoDB" id="5243815at2"/>
<dbReference type="GO" id="GO:0032993">
    <property type="term" value="C:protein-DNA complex"/>
    <property type="evidence" value="ECO:0007669"/>
    <property type="project" value="TreeGrafter"/>
</dbReference>
<feature type="domain" description="OmpR/PhoB-type" evidence="9">
    <location>
        <begin position="131"/>
        <end position="226"/>
    </location>
</feature>
<dbReference type="GO" id="GO:0005829">
    <property type="term" value="C:cytosol"/>
    <property type="evidence" value="ECO:0007669"/>
    <property type="project" value="TreeGrafter"/>
</dbReference>
<evidence type="ECO:0000256" key="4">
    <source>
        <dbReference type="ARBA" id="ARBA00023125"/>
    </source>
</evidence>
<dbReference type="Pfam" id="PF00486">
    <property type="entry name" value="Trans_reg_C"/>
    <property type="match status" value="1"/>
</dbReference>
<protein>
    <submittedName>
        <fullName evidence="10">Chemotaxis protein CheY</fullName>
    </submittedName>
</protein>
<evidence type="ECO:0000256" key="7">
    <source>
        <dbReference type="PROSITE-ProRule" id="PRU01091"/>
    </source>
</evidence>
<evidence type="ECO:0000256" key="2">
    <source>
        <dbReference type="ARBA" id="ARBA00023012"/>
    </source>
</evidence>
<evidence type="ECO:0000259" key="8">
    <source>
        <dbReference type="PROSITE" id="PS50110"/>
    </source>
</evidence>
<feature type="modified residue" description="4-aspartylphosphate" evidence="6">
    <location>
        <position position="54"/>
    </location>
</feature>
<dbReference type="PROSITE" id="PS50110">
    <property type="entry name" value="RESPONSE_REGULATORY"/>
    <property type="match status" value="1"/>
</dbReference>
<dbReference type="PANTHER" id="PTHR48111:SF4">
    <property type="entry name" value="DNA-BINDING DUAL TRANSCRIPTIONAL REGULATOR OMPR"/>
    <property type="match status" value="1"/>
</dbReference>
<proteinExistence type="predicted"/>
<dbReference type="InterPro" id="IPR001867">
    <property type="entry name" value="OmpR/PhoB-type_DNA-bd"/>
</dbReference>
<feature type="domain" description="Response regulatory" evidence="8">
    <location>
        <begin position="5"/>
        <end position="118"/>
    </location>
</feature>
<dbReference type="Gene3D" id="3.40.50.2300">
    <property type="match status" value="1"/>
</dbReference>
<evidence type="ECO:0000256" key="5">
    <source>
        <dbReference type="ARBA" id="ARBA00023163"/>
    </source>
</evidence>
<keyword evidence="11" id="KW-1185">Reference proteome</keyword>
<dbReference type="InterPro" id="IPR001789">
    <property type="entry name" value="Sig_transdc_resp-reg_receiver"/>
</dbReference>
<keyword evidence="1 6" id="KW-0597">Phosphoprotein</keyword>
<evidence type="ECO:0000256" key="1">
    <source>
        <dbReference type="ARBA" id="ARBA00022553"/>
    </source>
</evidence>
<evidence type="ECO:0000259" key="9">
    <source>
        <dbReference type="PROSITE" id="PS51755"/>
    </source>
</evidence>
<dbReference type="STRING" id="229921.ADN01_01775"/>
<dbReference type="SUPFAM" id="SSF52172">
    <property type="entry name" value="CheY-like"/>
    <property type="match status" value="1"/>
</dbReference>
<dbReference type="Gene3D" id="1.10.10.10">
    <property type="entry name" value="Winged helix-like DNA-binding domain superfamily/Winged helix DNA-binding domain"/>
    <property type="match status" value="1"/>
</dbReference>
<dbReference type="FunFam" id="3.40.50.2300:FF:000001">
    <property type="entry name" value="DNA-binding response regulator PhoB"/>
    <property type="match status" value="1"/>
</dbReference>
<dbReference type="SMART" id="SM00448">
    <property type="entry name" value="REC"/>
    <property type="match status" value="1"/>
</dbReference>
<dbReference type="AlphaFoldDB" id="A0A0P6Y476"/>
<dbReference type="InterPro" id="IPR016032">
    <property type="entry name" value="Sig_transdc_resp-reg_C-effctor"/>
</dbReference>
<accession>A0A0P6Y476</accession>
<evidence type="ECO:0000313" key="11">
    <source>
        <dbReference type="Proteomes" id="UP000050501"/>
    </source>
</evidence>
<feature type="DNA-binding region" description="OmpR/PhoB-type" evidence="7">
    <location>
        <begin position="131"/>
        <end position="226"/>
    </location>
</feature>
<dbReference type="InterPro" id="IPR011006">
    <property type="entry name" value="CheY-like_superfamily"/>
</dbReference>
<gene>
    <name evidence="10" type="ORF">ADN01_01775</name>
</gene>
<dbReference type="CDD" id="cd00383">
    <property type="entry name" value="trans_reg_C"/>
    <property type="match status" value="1"/>
</dbReference>
<name>A0A0P6Y476_9CHLR</name>
<dbReference type="RefSeq" id="WP_062419231.1">
    <property type="nucleotide sequence ID" value="NZ_DF967974.1"/>
</dbReference>
<keyword evidence="5" id="KW-0804">Transcription</keyword>
<evidence type="ECO:0000256" key="6">
    <source>
        <dbReference type="PROSITE-ProRule" id="PRU00169"/>
    </source>
</evidence>
<evidence type="ECO:0000313" key="10">
    <source>
        <dbReference type="EMBL" id="KPL90812.1"/>
    </source>
</evidence>
<dbReference type="Proteomes" id="UP000050501">
    <property type="component" value="Unassembled WGS sequence"/>
</dbReference>
<keyword evidence="4 7" id="KW-0238">DNA-binding</keyword>
<dbReference type="InterPro" id="IPR036388">
    <property type="entry name" value="WH-like_DNA-bd_sf"/>
</dbReference>
<dbReference type="GO" id="GO:0000976">
    <property type="term" value="F:transcription cis-regulatory region binding"/>
    <property type="evidence" value="ECO:0007669"/>
    <property type="project" value="TreeGrafter"/>
</dbReference>
<organism evidence="10 11">
    <name type="scientific">Levilinea saccharolytica</name>
    <dbReference type="NCBI Taxonomy" id="229921"/>
    <lineage>
        <taxon>Bacteria</taxon>
        <taxon>Bacillati</taxon>
        <taxon>Chloroflexota</taxon>
        <taxon>Anaerolineae</taxon>
        <taxon>Anaerolineales</taxon>
        <taxon>Anaerolineaceae</taxon>
        <taxon>Levilinea</taxon>
    </lineage>
</organism>
<dbReference type="Gene3D" id="6.10.250.690">
    <property type="match status" value="1"/>
</dbReference>
<keyword evidence="2" id="KW-0902">Two-component regulatory system</keyword>
<sequence length="227" mass="25315">MAAAKILIIDDETSIHNVLSAYLKAEGYEFQSAFDGPTGLAAARSFKPDIIVLDVMLPGMDGIELLANLRRESNVYVIMLTARSEETDKIVGLSVGADDYLTKPFSPRELVARIKAALRRLQNPAGNTGEAAILNFAHLRIDVAARRVWVEDNLIDLTSVEFDLLLALAQHQSMVLSREQLLEKIWGYDYFGDTRVVDVHIGHVRQKLGNEAMIETIRGVGYRFEDK</sequence>
<comment type="caution">
    <text evidence="10">The sequence shown here is derived from an EMBL/GenBank/DDBJ whole genome shotgun (WGS) entry which is preliminary data.</text>
</comment>
<reference evidence="10 11" key="1">
    <citation type="submission" date="2015-07" db="EMBL/GenBank/DDBJ databases">
        <title>Genome sequence of Levilinea saccharolytica DSM 16555.</title>
        <authorList>
            <person name="Hemp J."/>
            <person name="Ward L.M."/>
            <person name="Pace L.A."/>
            <person name="Fischer W.W."/>
        </authorList>
    </citation>
    <scope>NUCLEOTIDE SEQUENCE [LARGE SCALE GENOMIC DNA]</scope>
    <source>
        <strain evidence="10 11">KIBI-1</strain>
    </source>
</reference>
<evidence type="ECO:0000256" key="3">
    <source>
        <dbReference type="ARBA" id="ARBA00023015"/>
    </source>
</evidence>
<dbReference type="EMBL" id="LGCM01000008">
    <property type="protein sequence ID" value="KPL90812.1"/>
    <property type="molecule type" value="Genomic_DNA"/>
</dbReference>